<evidence type="ECO:0000256" key="1">
    <source>
        <dbReference type="SAM" id="MobiDB-lite"/>
    </source>
</evidence>
<dbReference type="AlphaFoldDB" id="A0A975SYV2"/>
<feature type="compositionally biased region" description="Pro residues" evidence="1">
    <location>
        <begin position="89"/>
        <end position="101"/>
    </location>
</feature>
<sequence>MVHMDITPYVESLRHDLAAAAEAGGPEAKAAAERLALALDPAVRLALMDALSQAAAEITADLPAGSVDVRLRGREPQFVVDVPTMPMQAPTPPTPPTPPLAPEDAEDDEDGALARITLRIPESVKYKAEELATKGGHSLNSWIVNVVRAATRERGAVNVDIDLSSIPFLDGQGFASGRGRGSKRMTGWV</sequence>
<evidence type="ECO:0000313" key="3">
    <source>
        <dbReference type="Proteomes" id="UP000683575"/>
    </source>
</evidence>
<keyword evidence="3" id="KW-1185">Reference proteome</keyword>
<evidence type="ECO:0000313" key="2">
    <source>
        <dbReference type="EMBL" id="QWZ07935.1"/>
    </source>
</evidence>
<dbReference type="Proteomes" id="UP000683575">
    <property type="component" value="Chromosome"/>
</dbReference>
<protein>
    <submittedName>
        <fullName evidence="2">Pilus assembly protein HicB</fullName>
    </submittedName>
</protein>
<gene>
    <name evidence="2" type="ORF">KRR39_21630</name>
</gene>
<feature type="region of interest" description="Disordered" evidence="1">
    <location>
        <begin position="83"/>
        <end position="106"/>
    </location>
</feature>
<dbReference type="KEGG" id="nps:KRR39_21630"/>
<proteinExistence type="predicted"/>
<dbReference type="EMBL" id="CP077062">
    <property type="protein sequence ID" value="QWZ07935.1"/>
    <property type="molecule type" value="Genomic_DNA"/>
</dbReference>
<organism evidence="2 3">
    <name type="scientific">Nocardioides panacis</name>
    <dbReference type="NCBI Taxonomy" id="2849501"/>
    <lineage>
        <taxon>Bacteria</taxon>
        <taxon>Bacillati</taxon>
        <taxon>Actinomycetota</taxon>
        <taxon>Actinomycetes</taxon>
        <taxon>Propionibacteriales</taxon>
        <taxon>Nocardioidaceae</taxon>
        <taxon>Nocardioides</taxon>
    </lineage>
</organism>
<accession>A0A975SYV2</accession>
<name>A0A975SYV2_9ACTN</name>
<reference evidence="2" key="1">
    <citation type="submission" date="2021-06" db="EMBL/GenBank/DDBJ databases">
        <title>Complete genome sequence of Nocardioides sp. G188.</title>
        <authorList>
            <person name="Im W.-T."/>
        </authorList>
    </citation>
    <scope>NUCLEOTIDE SEQUENCE</scope>
    <source>
        <strain evidence="2">G188</strain>
    </source>
</reference>